<dbReference type="InterPro" id="IPR010994">
    <property type="entry name" value="RuvA_2-like"/>
</dbReference>
<dbReference type="SUPFAM" id="SSF47781">
    <property type="entry name" value="RuvA domain 2-like"/>
    <property type="match status" value="1"/>
</dbReference>
<dbReference type="Proteomes" id="UP001596106">
    <property type="component" value="Unassembled WGS sequence"/>
</dbReference>
<gene>
    <name evidence="2" type="ORF">ACFPMF_12565</name>
</gene>
<reference evidence="3" key="1">
    <citation type="journal article" date="2019" name="Int. J. Syst. Evol. Microbiol.">
        <title>The Global Catalogue of Microorganisms (GCM) 10K type strain sequencing project: providing services to taxonomists for standard genome sequencing and annotation.</title>
        <authorList>
            <consortium name="The Broad Institute Genomics Platform"/>
            <consortium name="The Broad Institute Genome Sequencing Center for Infectious Disease"/>
            <person name="Wu L."/>
            <person name="Ma J."/>
        </authorList>
    </citation>
    <scope>NUCLEOTIDE SEQUENCE [LARGE SCALE GENOMIC DNA]</scope>
    <source>
        <strain evidence="3">CCUG 55250</strain>
    </source>
</reference>
<proteinExistence type="predicted"/>
<comment type="caution">
    <text evidence="2">The sequence shown here is derived from an EMBL/GenBank/DDBJ whole genome shotgun (WGS) entry which is preliminary data.</text>
</comment>
<evidence type="ECO:0000313" key="2">
    <source>
        <dbReference type="EMBL" id="MFC5410149.1"/>
    </source>
</evidence>
<evidence type="ECO:0000313" key="3">
    <source>
        <dbReference type="Proteomes" id="UP001596106"/>
    </source>
</evidence>
<feature type="region of interest" description="Disordered" evidence="1">
    <location>
        <begin position="307"/>
        <end position="337"/>
    </location>
</feature>
<name>A0ABW0IB65_9BACT</name>
<dbReference type="GO" id="GO:0003677">
    <property type="term" value="F:DNA binding"/>
    <property type="evidence" value="ECO:0007669"/>
    <property type="project" value="UniProtKB-KW"/>
</dbReference>
<organism evidence="2 3">
    <name type="scientific">Larkinella bovis</name>
    <dbReference type="NCBI Taxonomy" id="683041"/>
    <lineage>
        <taxon>Bacteria</taxon>
        <taxon>Pseudomonadati</taxon>
        <taxon>Bacteroidota</taxon>
        <taxon>Cytophagia</taxon>
        <taxon>Cytophagales</taxon>
        <taxon>Spirosomataceae</taxon>
        <taxon>Larkinella</taxon>
    </lineage>
</organism>
<feature type="compositionally biased region" description="Polar residues" evidence="1">
    <location>
        <begin position="319"/>
        <end position="329"/>
    </location>
</feature>
<dbReference type="RefSeq" id="WP_379845247.1">
    <property type="nucleotide sequence ID" value="NZ_JBHSMA010000003.1"/>
</dbReference>
<sequence length="690" mass="79929">MKSLFTIFVLYGFLLSGPFGAAQEYRRRETNLNAFIQNLFPVQTEGIDYQTVYENLYQLYANPLDLNTLTCDELSATYLLTERQLNDFFQYRRDVGPFLSVYELQAIPDFDLPTIRRLLPFVTIDTQNRSFSVRNPTDHYLIMRVERVLEQQKGFSPAEPDQTDNRPTRYGGSRQQWYWRYRYSRPREFSFGFTLEQDPGEPFRWRPSNHQYGIDYLSFHVQLQNRGRWRNILIGDYQLQIGQGLVLASGFSLGKGAETVSGVRRPSLGARPYTSLSESGFLRGLTATYALSKKWDVTLLAARNRRDGSVVEDPENQESKISSLQTSGLHRTPSERDDRASLLEQNLGAHLLYHPDQRLHLGATVLHTVFDKALQKRDLPYNRYEFTGKENTVIGLQGTYIVQNVNLFGEAARSSSGGVGVVAGAVASLTKRLDAALLARYYDRNFHSFYANAFGENTRNSNEHGLYTGLRYVIYRKLTLGTFVDYFRFPWWKYLVDKPSQGYDYLIQATYTPRKKLTFSGIYHEEHKEKNLPTARSKTRQTVETARKNYALTTEYAPSRTWSLRTRVQWGGFRYTGFPASKGLAIVQDATADFGRLSLSGRLAWFSTDDYDSRQYVYERDVLSTFSIPAYANRGLRHYLLLQYNLNKHLDIWLRWSRSDFRQQETVGSALDEIARPHKSEVKAQLRWRF</sequence>
<protein>
    <submittedName>
        <fullName evidence="2">ComEA family DNA-binding protein</fullName>
    </submittedName>
</protein>
<keyword evidence="3" id="KW-1185">Reference proteome</keyword>
<accession>A0ABW0IB65</accession>
<dbReference type="EMBL" id="JBHSMA010000003">
    <property type="protein sequence ID" value="MFC5410149.1"/>
    <property type="molecule type" value="Genomic_DNA"/>
</dbReference>
<keyword evidence="2" id="KW-0238">DNA-binding</keyword>
<evidence type="ECO:0000256" key="1">
    <source>
        <dbReference type="SAM" id="MobiDB-lite"/>
    </source>
</evidence>